<evidence type="ECO:0000313" key="1">
    <source>
        <dbReference type="EnsemblPlants" id="AVESA.00010b.r2.6AG1062390.1.CDS"/>
    </source>
</evidence>
<organism evidence="1 2">
    <name type="scientific">Avena sativa</name>
    <name type="common">Oat</name>
    <dbReference type="NCBI Taxonomy" id="4498"/>
    <lineage>
        <taxon>Eukaryota</taxon>
        <taxon>Viridiplantae</taxon>
        <taxon>Streptophyta</taxon>
        <taxon>Embryophyta</taxon>
        <taxon>Tracheophyta</taxon>
        <taxon>Spermatophyta</taxon>
        <taxon>Magnoliopsida</taxon>
        <taxon>Liliopsida</taxon>
        <taxon>Poales</taxon>
        <taxon>Poaceae</taxon>
        <taxon>BOP clade</taxon>
        <taxon>Pooideae</taxon>
        <taxon>Poodae</taxon>
        <taxon>Poeae</taxon>
        <taxon>Poeae Chloroplast Group 1 (Aveneae type)</taxon>
        <taxon>Aveninae</taxon>
        <taxon>Avena</taxon>
    </lineage>
</organism>
<proteinExistence type="predicted"/>
<name>A0ACD5YYX2_AVESA</name>
<accession>A0ACD5YYX2</accession>
<dbReference type="Proteomes" id="UP001732700">
    <property type="component" value="Chromosome 6A"/>
</dbReference>
<evidence type="ECO:0000313" key="2">
    <source>
        <dbReference type="Proteomes" id="UP001732700"/>
    </source>
</evidence>
<dbReference type="EnsemblPlants" id="AVESA.00010b.r2.6AG1062390.1">
    <property type="protein sequence ID" value="AVESA.00010b.r2.6AG1062390.1.CDS"/>
    <property type="gene ID" value="AVESA.00010b.r2.6AG1062390"/>
</dbReference>
<reference evidence="1" key="2">
    <citation type="submission" date="2025-09" db="UniProtKB">
        <authorList>
            <consortium name="EnsemblPlants"/>
        </authorList>
    </citation>
    <scope>IDENTIFICATION</scope>
</reference>
<keyword evidence="2" id="KW-1185">Reference proteome</keyword>
<reference evidence="1" key="1">
    <citation type="submission" date="2021-05" db="EMBL/GenBank/DDBJ databases">
        <authorList>
            <person name="Scholz U."/>
            <person name="Mascher M."/>
            <person name="Fiebig A."/>
        </authorList>
    </citation>
    <scope>NUCLEOTIDE SEQUENCE [LARGE SCALE GENOMIC DNA]</scope>
</reference>
<sequence length="409" mass="45303">MCVLASRFFSSQRSTFPSLILQTKVTECTSSLPVDQERLHRPSPPAHYQLTTRSPPPPASGMPAPPPPAGGRRRWKQRLSPTLARDRCYARSFRSAGLRQVAVPLPDGAVVHFWRPRPDPALHPVLLLHGFGANATWQWAPFLRPLLAAGLAPFVPDLVFFGDSASPTADRSPAYQAASVAAAMAALPAAPQRYSVVGVSYGGFVAYHLAHAFPAVVERLVLVAAGVCLEETDLAAGLFAVEDVTEAASLLLPQRPEDLRRLVELTFYKPPKFMPSCFIRDYITVMCTENVKEKTELLYALINGRKLSDLPKINQQTLIIWGEQDRVFPLELGLRLQRHLGDTSELIIVKNAGHAINREKPAELCRLIKNYIIDPSVKYKESHKGCWKFALRRFAGSSLKKMDSSRPLI</sequence>
<protein>
    <submittedName>
        <fullName evidence="1">Uncharacterized protein</fullName>
    </submittedName>
</protein>